<evidence type="ECO:0000313" key="2">
    <source>
        <dbReference type="EMBL" id="SDK88873.1"/>
    </source>
</evidence>
<dbReference type="OrthoDB" id="9796171at2"/>
<dbReference type="PANTHER" id="PTHR13355:SF11">
    <property type="entry name" value="GLUCOSAMINE 6-PHOSPHATE N-ACETYLTRANSFERASE"/>
    <property type="match status" value="1"/>
</dbReference>
<dbReference type="SUPFAM" id="SSF55729">
    <property type="entry name" value="Acyl-CoA N-acyltransferases (Nat)"/>
    <property type="match status" value="1"/>
</dbReference>
<sequence>MENTGSNDLSVHIGSEKWHQAAAYFVRMNVFVLERDIAIQDEFDCEDHDETVYVVLYDNDKPVATGRFIQMDEGTVRPGRIAVLNDYRGKGLGERVVKELEAYARTKGCMASEIHGELSAAPFYEKLGYTREGDSYLEDGVPCITLKKVLI</sequence>
<keyword evidence="2" id="KW-0808">Transferase</keyword>
<organism evidence="2 3">
    <name type="scientific">Alkalibacterium thalassium</name>
    <dbReference type="NCBI Taxonomy" id="426701"/>
    <lineage>
        <taxon>Bacteria</taxon>
        <taxon>Bacillati</taxon>
        <taxon>Bacillota</taxon>
        <taxon>Bacilli</taxon>
        <taxon>Lactobacillales</taxon>
        <taxon>Carnobacteriaceae</taxon>
        <taxon>Alkalibacterium</taxon>
    </lineage>
</organism>
<dbReference type="InterPro" id="IPR016181">
    <property type="entry name" value="Acyl_CoA_acyltransferase"/>
</dbReference>
<keyword evidence="2" id="KW-0012">Acyltransferase</keyword>
<dbReference type="RefSeq" id="WP_091268834.1">
    <property type="nucleotide sequence ID" value="NZ_FNFK01000081.1"/>
</dbReference>
<name>A0A1G9FL09_9LACT</name>
<dbReference type="STRING" id="426701.SAMN04488098_10813"/>
<evidence type="ECO:0000259" key="1">
    <source>
        <dbReference type="PROSITE" id="PS51186"/>
    </source>
</evidence>
<proteinExistence type="predicted"/>
<dbReference type="AlphaFoldDB" id="A0A1G9FL09"/>
<dbReference type="Gene3D" id="3.40.630.30">
    <property type="match status" value="1"/>
</dbReference>
<evidence type="ECO:0000313" key="3">
    <source>
        <dbReference type="Proteomes" id="UP000199433"/>
    </source>
</evidence>
<gene>
    <name evidence="2" type="ORF">SAMN04488098_10813</name>
</gene>
<dbReference type="InterPro" id="IPR000182">
    <property type="entry name" value="GNAT_dom"/>
</dbReference>
<dbReference type="CDD" id="cd04301">
    <property type="entry name" value="NAT_SF"/>
    <property type="match status" value="1"/>
</dbReference>
<reference evidence="3" key="1">
    <citation type="submission" date="2016-10" db="EMBL/GenBank/DDBJ databases">
        <authorList>
            <person name="Varghese N."/>
            <person name="Submissions S."/>
        </authorList>
    </citation>
    <scope>NUCLEOTIDE SEQUENCE [LARGE SCALE GENOMIC DNA]</scope>
    <source>
        <strain evidence="3">DSM 19181</strain>
    </source>
</reference>
<dbReference type="Proteomes" id="UP000199433">
    <property type="component" value="Unassembled WGS sequence"/>
</dbReference>
<feature type="domain" description="N-acetyltransferase" evidence="1">
    <location>
        <begin position="11"/>
        <end position="151"/>
    </location>
</feature>
<dbReference type="InterPro" id="IPR039143">
    <property type="entry name" value="GNPNAT1-like"/>
</dbReference>
<keyword evidence="3" id="KW-1185">Reference proteome</keyword>
<dbReference type="EMBL" id="FNFK01000081">
    <property type="protein sequence ID" value="SDK88873.1"/>
    <property type="molecule type" value="Genomic_DNA"/>
</dbReference>
<accession>A0A1G9FL09</accession>
<dbReference type="PROSITE" id="PS51186">
    <property type="entry name" value="GNAT"/>
    <property type="match status" value="1"/>
</dbReference>
<dbReference type="GO" id="GO:0004343">
    <property type="term" value="F:glucosamine 6-phosphate N-acetyltransferase activity"/>
    <property type="evidence" value="ECO:0007669"/>
    <property type="project" value="TreeGrafter"/>
</dbReference>
<dbReference type="PANTHER" id="PTHR13355">
    <property type="entry name" value="GLUCOSAMINE 6-PHOSPHATE N-ACETYLTRANSFERASE"/>
    <property type="match status" value="1"/>
</dbReference>
<protein>
    <submittedName>
        <fullName evidence="2">Predicted N-acyltransferase, GNAT family</fullName>
    </submittedName>
</protein>
<dbReference type="Pfam" id="PF00583">
    <property type="entry name" value="Acetyltransf_1"/>
    <property type="match status" value="1"/>
</dbReference>